<dbReference type="AlphaFoldDB" id="F5RFV9"/>
<evidence type="ECO:0000313" key="2">
    <source>
        <dbReference type="EMBL" id="EGK70447.1"/>
    </source>
</evidence>
<protein>
    <submittedName>
        <fullName evidence="2">Uncharacterized protein</fullName>
    </submittedName>
</protein>
<feature type="transmembrane region" description="Helical" evidence="1">
    <location>
        <begin position="44"/>
        <end position="62"/>
    </location>
</feature>
<dbReference type="OrthoDB" id="8708052at2"/>
<comment type="caution">
    <text evidence="2">The sequence shown here is derived from an EMBL/GenBank/DDBJ whole genome shotgun (WGS) entry which is preliminary data.</text>
</comment>
<reference evidence="2 3" key="1">
    <citation type="journal article" date="2011" name="J. Bacteriol.">
        <title>Genome sequence of Methyloversatilis universalis FAM5T, a methylotrophic representative of the order Rhodocyclales.</title>
        <authorList>
            <person name="Kittichotirat W."/>
            <person name="Good N.M."/>
            <person name="Hall R."/>
            <person name="Bringel F."/>
            <person name="Lajus A."/>
            <person name="Medigue C."/>
            <person name="Smalley N.E."/>
            <person name="Beck D."/>
            <person name="Bumgarner R."/>
            <person name="Vuilleumier S."/>
            <person name="Kalyuzhnaya M.G."/>
        </authorList>
    </citation>
    <scope>NUCLEOTIDE SEQUENCE [LARGE SCALE GENOMIC DNA]</scope>
    <source>
        <strain evidence="3">ATCC BAA-1314 / JCM 13912 / FAM5</strain>
    </source>
</reference>
<evidence type="ECO:0000313" key="3">
    <source>
        <dbReference type="Proteomes" id="UP000005019"/>
    </source>
</evidence>
<keyword evidence="1" id="KW-1133">Transmembrane helix</keyword>
<gene>
    <name evidence="2" type="ORF">METUNv1_03352</name>
</gene>
<keyword evidence="1" id="KW-0472">Membrane</keyword>
<keyword evidence="3" id="KW-1185">Reference proteome</keyword>
<sequence length="63" mass="6949">MLRAIFLLNLLTVGLFYLPGWLLLRVLTLGRYPPARGEPHSEEAVAFAGLAAVLLALCAWWLA</sequence>
<dbReference type="RefSeq" id="WP_008063702.1">
    <property type="nucleotide sequence ID" value="NZ_AFHG01000057.1"/>
</dbReference>
<organism evidence="2 3">
    <name type="scientific">Methyloversatilis universalis (strain ATCC BAA-1314 / DSM 25237 / JCM 13912 / CCUG 52030 / FAM5)</name>
    <dbReference type="NCBI Taxonomy" id="1000565"/>
    <lineage>
        <taxon>Bacteria</taxon>
        <taxon>Pseudomonadati</taxon>
        <taxon>Pseudomonadota</taxon>
        <taxon>Betaproteobacteria</taxon>
        <taxon>Nitrosomonadales</taxon>
        <taxon>Sterolibacteriaceae</taxon>
        <taxon>Methyloversatilis</taxon>
    </lineage>
</organism>
<proteinExistence type="predicted"/>
<dbReference type="EMBL" id="AFHG01000057">
    <property type="protein sequence ID" value="EGK70447.1"/>
    <property type="molecule type" value="Genomic_DNA"/>
</dbReference>
<evidence type="ECO:0000256" key="1">
    <source>
        <dbReference type="SAM" id="Phobius"/>
    </source>
</evidence>
<dbReference type="Proteomes" id="UP000005019">
    <property type="component" value="Unassembled WGS sequence"/>
</dbReference>
<name>F5RFV9_METUF</name>
<dbReference type="STRING" id="1000565.METUNv1_03352"/>
<feature type="transmembrane region" description="Helical" evidence="1">
    <location>
        <begin position="6"/>
        <end position="24"/>
    </location>
</feature>
<accession>F5RFV9</accession>
<keyword evidence="1" id="KW-0812">Transmembrane</keyword>